<comment type="subcellular location">
    <subcellularLocation>
        <location evidence="1">Cell membrane</location>
        <topology evidence="1">Multi-pass membrane protein</topology>
    </subcellularLocation>
</comment>
<evidence type="ECO:0000313" key="7">
    <source>
        <dbReference type="EMBL" id="OIQ74400.1"/>
    </source>
</evidence>
<dbReference type="EMBL" id="MLJW01002521">
    <property type="protein sequence ID" value="OIQ74400.1"/>
    <property type="molecule type" value="Genomic_DNA"/>
</dbReference>
<dbReference type="Pfam" id="PF17200">
    <property type="entry name" value="sCache_2"/>
    <property type="match status" value="1"/>
</dbReference>
<dbReference type="Gene3D" id="3.30.450.20">
    <property type="entry name" value="PAS domain"/>
    <property type="match status" value="1"/>
</dbReference>
<gene>
    <name evidence="7" type="primary">mcp4_39</name>
    <name evidence="7" type="ORF">GALL_439490</name>
</gene>
<evidence type="ECO:0000256" key="4">
    <source>
        <dbReference type="ARBA" id="ARBA00022989"/>
    </source>
</evidence>
<protein>
    <submittedName>
        <fullName evidence="7">Methyl-accepting chemotaxis protein 4</fullName>
    </submittedName>
</protein>
<comment type="caution">
    <text evidence="7">The sequence shown here is derived from an EMBL/GenBank/DDBJ whole genome shotgun (WGS) entry which is preliminary data.</text>
</comment>
<dbReference type="InterPro" id="IPR033480">
    <property type="entry name" value="sCache_2"/>
</dbReference>
<keyword evidence="4" id="KW-1133">Transmembrane helix</keyword>
<evidence type="ECO:0000256" key="5">
    <source>
        <dbReference type="ARBA" id="ARBA00023136"/>
    </source>
</evidence>
<feature type="domain" description="Single Cache" evidence="6">
    <location>
        <begin position="18"/>
        <end position="105"/>
    </location>
</feature>
<evidence type="ECO:0000256" key="3">
    <source>
        <dbReference type="ARBA" id="ARBA00022692"/>
    </source>
</evidence>
<name>A0A1J5PU78_9ZZZZ</name>
<keyword evidence="3" id="KW-0812">Transmembrane</keyword>
<accession>A0A1J5PU78</accession>
<dbReference type="GO" id="GO:0005886">
    <property type="term" value="C:plasma membrane"/>
    <property type="evidence" value="ECO:0007669"/>
    <property type="project" value="UniProtKB-SubCell"/>
</dbReference>
<evidence type="ECO:0000256" key="1">
    <source>
        <dbReference type="ARBA" id="ARBA00004651"/>
    </source>
</evidence>
<dbReference type="PROSITE" id="PS51257">
    <property type="entry name" value="PROKAR_LIPOPROTEIN"/>
    <property type="match status" value="1"/>
</dbReference>
<reference evidence="7" key="1">
    <citation type="submission" date="2016-10" db="EMBL/GenBank/DDBJ databases">
        <title>Sequence of Gallionella enrichment culture.</title>
        <authorList>
            <person name="Poehlein A."/>
            <person name="Muehling M."/>
            <person name="Daniel R."/>
        </authorList>
    </citation>
    <scope>NUCLEOTIDE SEQUENCE</scope>
</reference>
<keyword evidence="2" id="KW-1003">Cell membrane</keyword>
<dbReference type="SMART" id="SM01049">
    <property type="entry name" value="Cache_2"/>
    <property type="match status" value="1"/>
</dbReference>
<evidence type="ECO:0000259" key="6">
    <source>
        <dbReference type="SMART" id="SM01049"/>
    </source>
</evidence>
<dbReference type="AlphaFoldDB" id="A0A1J5PU78"/>
<organism evidence="7">
    <name type="scientific">mine drainage metagenome</name>
    <dbReference type="NCBI Taxonomy" id="410659"/>
    <lineage>
        <taxon>unclassified sequences</taxon>
        <taxon>metagenomes</taxon>
        <taxon>ecological metagenomes</taxon>
    </lineage>
</organism>
<proteinExistence type="predicted"/>
<keyword evidence="5" id="KW-0472">Membrane</keyword>
<evidence type="ECO:0000256" key="2">
    <source>
        <dbReference type="ARBA" id="ARBA00022475"/>
    </source>
</evidence>
<sequence>MHKLKMFVVLALAQACLMGTALAQVHGTAEEAKTMATNAIAHIKAVGPEKAFADFTARGGKWQDKDLYVFVVKYDGMTVAHGANQLLVGKNLIEMKDAGGKAFIQEMINIAKSKGSGWADYLWTNPITKKTDQKSTYVIAIPGYDGFVGVGIYK</sequence>